<accession>A0A438HK11</accession>
<dbReference type="InterPro" id="IPR002156">
    <property type="entry name" value="RNaseH_domain"/>
</dbReference>
<dbReference type="Pfam" id="PF13456">
    <property type="entry name" value="RVT_3"/>
    <property type="match status" value="1"/>
</dbReference>
<dbReference type="EMBL" id="QGNW01000212">
    <property type="protein sequence ID" value="RVW84776.1"/>
    <property type="molecule type" value="Genomic_DNA"/>
</dbReference>
<dbReference type="InterPro" id="IPR012337">
    <property type="entry name" value="RNaseH-like_sf"/>
</dbReference>
<dbReference type="Pfam" id="PF17919">
    <property type="entry name" value="RT_RNaseH_2"/>
    <property type="match status" value="1"/>
</dbReference>
<feature type="domain" description="Reverse transcriptase" evidence="1">
    <location>
        <begin position="1"/>
        <end position="60"/>
    </location>
</feature>
<evidence type="ECO:0000259" key="2">
    <source>
        <dbReference type="PROSITE" id="PS50994"/>
    </source>
</evidence>
<dbReference type="InterPro" id="IPR043502">
    <property type="entry name" value="DNA/RNA_pol_sf"/>
</dbReference>
<dbReference type="InterPro" id="IPR041577">
    <property type="entry name" value="RT_RNaseH_2"/>
</dbReference>
<dbReference type="SUPFAM" id="SSF53098">
    <property type="entry name" value="Ribonuclease H-like"/>
    <property type="match status" value="2"/>
</dbReference>
<dbReference type="Proteomes" id="UP000288805">
    <property type="component" value="Unassembled WGS sequence"/>
</dbReference>
<evidence type="ECO:0000259" key="1">
    <source>
        <dbReference type="PROSITE" id="PS50878"/>
    </source>
</evidence>
<dbReference type="PROSITE" id="PS50878">
    <property type="entry name" value="RT_POL"/>
    <property type="match status" value="1"/>
</dbReference>
<comment type="caution">
    <text evidence="3">The sequence shown here is derived from an EMBL/GenBank/DDBJ whole genome shotgun (WGS) entry which is preliminary data.</text>
</comment>
<organism evidence="3 4">
    <name type="scientific">Vitis vinifera</name>
    <name type="common">Grape</name>
    <dbReference type="NCBI Taxonomy" id="29760"/>
    <lineage>
        <taxon>Eukaryota</taxon>
        <taxon>Viridiplantae</taxon>
        <taxon>Streptophyta</taxon>
        <taxon>Embryophyta</taxon>
        <taxon>Tracheophyta</taxon>
        <taxon>Spermatophyta</taxon>
        <taxon>Magnoliopsida</taxon>
        <taxon>eudicotyledons</taxon>
        <taxon>Gunneridae</taxon>
        <taxon>Pentapetalae</taxon>
        <taxon>rosids</taxon>
        <taxon>Vitales</taxon>
        <taxon>Vitaceae</taxon>
        <taxon>Viteae</taxon>
        <taxon>Vitis</taxon>
    </lineage>
</organism>
<protein>
    <submittedName>
        <fullName evidence="3">Retrovirus-related Pol polyprotein from transposon 297</fullName>
    </submittedName>
</protein>
<dbReference type="SUPFAM" id="SSF56672">
    <property type="entry name" value="DNA/RNA polymerases"/>
    <property type="match status" value="1"/>
</dbReference>
<dbReference type="AlphaFoldDB" id="A0A438HK11"/>
<dbReference type="Gene3D" id="3.30.420.10">
    <property type="entry name" value="Ribonuclease H-like superfamily/Ribonuclease H"/>
    <property type="match status" value="2"/>
</dbReference>
<dbReference type="InterPro" id="IPR000477">
    <property type="entry name" value="RT_dom"/>
</dbReference>
<dbReference type="PANTHER" id="PTHR48475:SF1">
    <property type="entry name" value="RNASE H TYPE-1 DOMAIN-CONTAINING PROTEIN"/>
    <property type="match status" value="1"/>
</dbReference>
<evidence type="ECO:0000313" key="4">
    <source>
        <dbReference type="Proteomes" id="UP000288805"/>
    </source>
</evidence>
<proteinExistence type="predicted"/>
<dbReference type="GO" id="GO:0003676">
    <property type="term" value="F:nucleic acid binding"/>
    <property type="evidence" value="ECO:0007669"/>
    <property type="project" value="InterPro"/>
</dbReference>
<dbReference type="InterPro" id="IPR043128">
    <property type="entry name" value="Rev_trsase/Diguanyl_cyclase"/>
</dbReference>
<dbReference type="Pfam" id="PF00078">
    <property type="entry name" value="RVT_1"/>
    <property type="match status" value="1"/>
</dbReference>
<dbReference type="InterPro" id="IPR036397">
    <property type="entry name" value="RNaseH_sf"/>
</dbReference>
<feature type="domain" description="Integrase catalytic" evidence="2">
    <location>
        <begin position="367"/>
        <end position="468"/>
    </location>
</feature>
<name>A0A438HK11_VITVI</name>
<dbReference type="InterPro" id="IPR001584">
    <property type="entry name" value="Integrase_cat-core"/>
</dbReference>
<dbReference type="PANTHER" id="PTHR48475">
    <property type="entry name" value="RIBONUCLEASE H"/>
    <property type="match status" value="1"/>
</dbReference>
<dbReference type="GO" id="GO:0015074">
    <property type="term" value="P:DNA integration"/>
    <property type="evidence" value="ECO:0007669"/>
    <property type="project" value="InterPro"/>
</dbReference>
<gene>
    <name evidence="3" type="primary">pol_1906</name>
    <name evidence="3" type="ORF">CK203_046654</name>
</gene>
<dbReference type="GO" id="GO:0004523">
    <property type="term" value="F:RNA-DNA hybrid ribonuclease activity"/>
    <property type="evidence" value="ECO:0007669"/>
    <property type="project" value="InterPro"/>
</dbReference>
<reference evidence="3 4" key="1">
    <citation type="journal article" date="2018" name="PLoS Genet.">
        <title>Population sequencing reveals clonal diversity and ancestral inbreeding in the grapevine cultivar Chardonnay.</title>
        <authorList>
            <person name="Roach M.J."/>
            <person name="Johnson D.L."/>
            <person name="Bohlmann J."/>
            <person name="van Vuuren H.J."/>
            <person name="Jones S.J."/>
            <person name="Pretorius I.S."/>
            <person name="Schmidt S.A."/>
            <person name="Borneman A.R."/>
        </authorList>
    </citation>
    <scope>NUCLEOTIDE SEQUENCE [LARGE SCALE GENOMIC DNA]</scope>
    <source>
        <strain evidence="4">cv. Chardonnay</strain>
        <tissue evidence="3">Leaf</tissue>
    </source>
</reference>
<evidence type="ECO:0000313" key="3">
    <source>
        <dbReference type="EMBL" id="RVW84776.1"/>
    </source>
</evidence>
<dbReference type="Gene3D" id="3.30.70.270">
    <property type="match status" value="1"/>
</dbReference>
<sequence>MMHQDIEVYVDDMIMKSQDRLDHLEALERLFERIKQFRLKLNPKKCTFGVTSGKLLGYMVSERCIETDPDKIRDILDMLVLRTKKEIRGFLGRLQYISRFIAKLIDTCQRAFERIGEYLLSPPVLVPPTPGRLLLLYLSVSNIALGCMLAQLDDSGNERAIYYLSKRMLDYETRYVMIERFCLALVWALQRLRHYMMEYSVHLISRLDPLRYLFDRPALIARLMKCRVIDDDFLDEDIVAVTSFSGWCMYFDGATNHSGYGIGVLLISPHGDHIPKSIEVFGDTNLVLRQIQGHWKTRDVKLRPYHAYLELLVGRFDYLSYTHLPRAHNQFDDALATIASMIDIPVDTVVHPLLIESRSVLAYCYLIDEAELDDVWGIDIIGKISPKSFSGHEFILIIIDYFTKWVEAASYARLTSSRVSSFIISHIICRYAVPHELISDSGVHFRAYIDTLLQRYDIQHHRSSAYRP</sequence>
<dbReference type="PROSITE" id="PS50994">
    <property type="entry name" value="INTEGRASE"/>
    <property type="match status" value="1"/>
</dbReference>